<organism evidence="2 3">
    <name type="scientific">Plasmodiophora brassicae</name>
    <name type="common">Clubroot disease agent</name>
    <dbReference type="NCBI Taxonomy" id="37360"/>
    <lineage>
        <taxon>Eukaryota</taxon>
        <taxon>Sar</taxon>
        <taxon>Rhizaria</taxon>
        <taxon>Endomyxa</taxon>
        <taxon>Phytomyxea</taxon>
        <taxon>Plasmodiophorida</taxon>
        <taxon>Plasmodiophoridae</taxon>
        <taxon>Plasmodiophora</taxon>
    </lineage>
</organism>
<evidence type="ECO:0000313" key="3">
    <source>
        <dbReference type="Proteomes" id="UP000290189"/>
    </source>
</evidence>
<feature type="region of interest" description="Disordered" evidence="1">
    <location>
        <begin position="116"/>
        <end position="144"/>
    </location>
</feature>
<protein>
    <submittedName>
        <fullName evidence="2">Uncharacterized protein</fullName>
    </submittedName>
</protein>
<name>A0A3P3YKL3_PLABS</name>
<dbReference type="EMBL" id="OVEO01000015">
    <property type="protein sequence ID" value="SPR00737.1"/>
    <property type="molecule type" value="Genomic_DNA"/>
</dbReference>
<gene>
    <name evidence="2" type="ORF">PLBR_LOCUS7952</name>
</gene>
<proteinExistence type="predicted"/>
<feature type="region of interest" description="Disordered" evidence="1">
    <location>
        <begin position="30"/>
        <end position="67"/>
    </location>
</feature>
<reference evidence="2 3" key="1">
    <citation type="submission" date="2018-03" db="EMBL/GenBank/DDBJ databases">
        <authorList>
            <person name="Fogelqvist J."/>
        </authorList>
    </citation>
    <scope>NUCLEOTIDE SEQUENCE [LARGE SCALE GENOMIC DNA]</scope>
</reference>
<feature type="compositionally biased region" description="Low complexity" evidence="1">
    <location>
        <begin position="116"/>
        <end position="127"/>
    </location>
</feature>
<evidence type="ECO:0000256" key="1">
    <source>
        <dbReference type="SAM" id="MobiDB-lite"/>
    </source>
</evidence>
<accession>A0A3P3YKL3</accession>
<keyword evidence="2" id="KW-0496">Mitochondrion</keyword>
<feature type="compositionally biased region" description="Basic and acidic residues" evidence="1">
    <location>
        <begin position="31"/>
        <end position="50"/>
    </location>
</feature>
<geneLocation type="mitochondrion" evidence="2"/>
<dbReference type="Proteomes" id="UP000290189">
    <property type="component" value="Unassembled WGS sequence"/>
</dbReference>
<evidence type="ECO:0000313" key="2">
    <source>
        <dbReference type="EMBL" id="SPR00737.1"/>
    </source>
</evidence>
<sequence>MVRDGNSIGRVRATHTTVWLERPPLLSCVRGARDPRDNDLKSRSDMETVRQRRMGTPGTGLLPPSTVSSEDIDVAWELARLGELHCVPEASTSSAEWHESLDSDAAAQDATIGAVSRTSSMFSRRTTANPSPQAKAHRATPCPHGKARSYYCRDCGGAGICPHGRIRSRCKECGGSAFCEHGTRRARCKQCKGASICEHLQRRSRCKLCGGSSICIHGRMKFSCKLCTAPCDHGYKRSQCPKCRTTSPTNARQRAVAAHHGQVTLSEAIMLRQ</sequence>
<dbReference type="AlphaFoldDB" id="A0A3P3YKL3"/>